<keyword evidence="1" id="KW-0812">Transmembrane</keyword>
<feature type="transmembrane region" description="Helical" evidence="1">
    <location>
        <begin position="84"/>
        <end position="106"/>
    </location>
</feature>
<evidence type="ECO:0000313" key="3">
    <source>
        <dbReference type="Proteomes" id="UP000032066"/>
    </source>
</evidence>
<evidence type="ECO:0000256" key="1">
    <source>
        <dbReference type="SAM" id="Phobius"/>
    </source>
</evidence>
<keyword evidence="1" id="KW-1133">Transmembrane helix</keyword>
<evidence type="ECO:0000313" key="2">
    <source>
        <dbReference type="EMBL" id="KIQ67158.1"/>
    </source>
</evidence>
<accession>A0A0D0Q7T3</accession>
<dbReference type="PATRIC" id="fig|2064.6.peg.1622"/>
<gene>
    <name evidence="2" type="ORF">TR51_07445</name>
</gene>
<organism evidence="2 3">
    <name type="scientific">Kitasatospora griseola</name>
    <name type="common">Streptomyces griseolosporeus</name>
    <dbReference type="NCBI Taxonomy" id="2064"/>
    <lineage>
        <taxon>Bacteria</taxon>
        <taxon>Bacillati</taxon>
        <taxon>Actinomycetota</taxon>
        <taxon>Actinomycetes</taxon>
        <taxon>Kitasatosporales</taxon>
        <taxon>Streptomycetaceae</taxon>
        <taxon>Kitasatospora</taxon>
    </lineage>
</organism>
<feature type="transmembrane region" description="Helical" evidence="1">
    <location>
        <begin position="49"/>
        <end position="72"/>
    </location>
</feature>
<name>A0A0D0Q7T3_KITGR</name>
<proteinExistence type="predicted"/>
<dbReference type="Proteomes" id="UP000032066">
    <property type="component" value="Unassembled WGS sequence"/>
</dbReference>
<dbReference type="RefSeq" id="WP_043909034.1">
    <property type="nucleotide sequence ID" value="NZ_JXZB01000001.1"/>
</dbReference>
<dbReference type="STRING" id="2064.TR51_07445"/>
<comment type="caution">
    <text evidence="2">The sequence shown here is derived from an EMBL/GenBank/DDBJ whole genome shotgun (WGS) entry which is preliminary data.</text>
</comment>
<keyword evidence="1" id="KW-0472">Membrane</keyword>
<dbReference type="OrthoDB" id="10014314at2"/>
<dbReference type="AlphaFoldDB" id="A0A0D0Q7T3"/>
<dbReference type="EMBL" id="JXZB01000001">
    <property type="protein sequence ID" value="KIQ67158.1"/>
    <property type="molecule type" value="Genomic_DNA"/>
</dbReference>
<protein>
    <submittedName>
        <fullName evidence="2">Uncharacterized protein</fullName>
    </submittedName>
</protein>
<sequence length="116" mass="11940">MNLLGRPATATFGAVLAAAATLASTKIVANNWMGCDTHLEPGSLFALNALLPISFILVALGGAFTGSLTRWTGLRTRLAEDPEFIRLLAVVAGIVLTAVTLTLLLTGPTPTCPPAP</sequence>
<keyword evidence="3" id="KW-1185">Reference proteome</keyword>
<reference evidence="2 3" key="1">
    <citation type="submission" date="2015-02" db="EMBL/GenBank/DDBJ databases">
        <title>Draft genome sequence of Kitasatospora griseola MF730-N6, a bafilomycin, terpentecin and satosporin producer.</title>
        <authorList>
            <person name="Arens J.C."/>
            <person name="Haltli B."/>
            <person name="Kerr R.G."/>
        </authorList>
    </citation>
    <scope>NUCLEOTIDE SEQUENCE [LARGE SCALE GENOMIC DNA]</scope>
    <source>
        <strain evidence="2 3">MF730-N6</strain>
    </source>
</reference>